<organism evidence="4 5">
    <name type="scientific">Skermania pinensis</name>
    <dbReference type="NCBI Taxonomy" id="39122"/>
    <lineage>
        <taxon>Bacteria</taxon>
        <taxon>Bacillati</taxon>
        <taxon>Actinomycetota</taxon>
        <taxon>Actinomycetes</taxon>
        <taxon>Mycobacteriales</taxon>
        <taxon>Gordoniaceae</taxon>
        <taxon>Skermania</taxon>
    </lineage>
</organism>
<gene>
    <name evidence="4" type="ORF">KV203_14750</name>
</gene>
<name>A0ABX8S6P7_9ACTN</name>
<dbReference type="InterPro" id="IPR041916">
    <property type="entry name" value="Anti_sigma_zinc_sf"/>
</dbReference>
<dbReference type="InterPro" id="IPR027383">
    <property type="entry name" value="Znf_put"/>
</dbReference>
<evidence type="ECO:0000259" key="3">
    <source>
        <dbReference type="Pfam" id="PF13490"/>
    </source>
</evidence>
<feature type="domain" description="Putative zinc-finger" evidence="3">
    <location>
        <begin position="22"/>
        <end position="51"/>
    </location>
</feature>
<protein>
    <submittedName>
        <fullName evidence="4">Zf-HC2 domain-containing protein</fullName>
    </submittedName>
</protein>
<evidence type="ECO:0000256" key="1">
    <source>
        <dbReference type="ARBA" id="ARBA00023015"/>
    </source>
</evidence>
<keyword evidence="2" id="KW-0804">Transcription</keyword>
<dbReference type="Pfam" id="PF13490">
    <property type="entry name" value="zf-HC2"/>
    <property type="match status" value="1"/>
</dbReference>
<dbReference type="EMBL" id="CP079105">
    <property type="protein sequence ID" value="QXQ13136.1"/>
    <property type="molecule type" value="Genomic_DNA"/>
</dbReference>
<dbReference type="Proteomes" id="UP000887023">
    <property type="component" value="Chromosome"/>
</dbReference>
<sequence length="107" mass="11931">MSEDRERAASRRFRSTEHLSFEAVAAFVDGELTMTAHLRAGHHIAECPECAAEVDGQRHASGELRRLPQVSMPATLLGSLNQIPYCDVDCGAAEAPDGRRWSRRRRK</sequence>
<evidence type="ECO:0000313" key="4">
    <source>
        <dbReference type="EMBL" id="QXQ13136.1"/>
    </source>
</evidence>
<evidence type="ECO:0000313" key="5">
    <source>
        <dbReference type="Proteomes" id="UP000887023"/>
    </source>
</evidence>
<accession>A0ABX8S6P7</accession>
<proteinExistence type="predicted"/>
<dbReference type="Gene3D" id="1.10.10.1320">
    <property type="entry name" value="Anti-sigma factor, zinc-finger domain"/>
    <property type="match status" value="1"/>
</dbReference>
<dbReference type="RefSeq" id="WP_157079828.1">
    <property type="nucleotide sequence ID" value="NZ_CBCRUZ010000011.1"/>
</dbReference>
<reference evidence="4" key="1">
    <citation type="submission" date="2021-07" db="EMBL/GenBank/DDBJ databases">
        <title>Candidatus Kaistella beijingensis sp. nov. isolated from a municipal wastewater treatment plant is involved in sludge foaming.</title>
        <authorList>
            <person name="Song Y."/>
            <person name="Liu S.-J."/>
        </authorList>
    </citation>
    <scope>NUCLEOTIDE SEQUENCE</scope>
    <source>
        <strain evidence="4">DSM 43998</strain>
    </source>
</reference>
<keyword evidence="1" id="KW-0805">Transcription regulation</keyword>
<keyword evidence="5" id="KW-1185">Reference proteome</keyword>
<evidence type="ECO:0000256" key="2">
    <source>
        <dbReference type="ARBA" id="ARBA00023163"/>
    </source>
</evidence>